<proteinExistence type="predicted"/>
<evidence type="ECO:0000256" key="1">
    <source>
        <dbReference type="SAM" id="SignalP"/>
    </source>
</evidence>
<feature type="signal peptide" evidence="1">
    <location>
        <begin position="1"/>
        <end position="22"/>
    </location>
</feature>
<organism evidence="2 3">
    <name type="scientific">Chitinophaga rhizophila</name>
    <dbReference type="NCBI Taxonomy" id="2866212"/>
    <lineage>
        <taxon>Bacteria</taxon>
        <taxon>Pseudomonadati</taxon>
        <taxon>Bacteroidota</taxon>
        <taxon>Chitinophagia</taxon>
        <taxon>Chitinophagales</taxon>
        <taxon>Chitinophagaceae</taxon>
        <taxon>Chitinophaga</taxon>
    </lineage>
</organism>
<protein>
    <submittedName>
        <fullName evidence="2">Uncharacterized protein</fullName>
    </submittedName>
</protein>
<dbReference type="Proteomes" id="UP000812961">
    <property type="component" value="Unassembled WGS sequence"/>
</dbReference>
<keyword evidence="1" id="KW-0732">Signal</keyword>
<gene>
    <name evidence="2" type="ORF">K1Y79_03910</name>
</gene>
<dbReference type="RefSeq" id="WP_220248690.1">
    <property type="nucleotide sequence ID" value="NZ_JAICCF010000001.1"/>
</dbReference>
<keyword evidence="3" id="KW-1185">Reference proteome</keyword>
<feature type="chain" id="PRO_5046585720" evidence="1">
    <location>
        <begin position="23"/>
        <end position="93"/>
    </location>
</feature>
<name>A0ABS7G751_9BACT</name>
<accession>A0ABS7G751</accession>
<sequence>MKKAKLILSGIALFAIVGGAFAFKANRGAGNLFKPGATTVINGSTYYMTSTLGANFSESTSGPATLYYRTATILGGTYVLSIPTTTAAITVAP</sequence>
<comment type="caution">
    <text evidence="2">The sequence shown here is derived from an EMBL/GenBank/DDBJ whole genome shotgun (WGS) entry which is preliminary data.</text>
</comment>
<evidence type="ECO:0000313" key="2">
    <source>
        <dbReference type="EMBL" id="MBW8683470.1"/>
    </source>
</evidence>
<reference evidence="2 3" key="1">
    <citation type="submission" date="2021-08" db="EMBL/GenBank/DDBJ databases">
        <title>The genome sequence of Chitinophaga sp. B61.</title>
        <authorList>
            <person name="Zhang X."/>
        </authorList>
    </citation>
    <scope>NUCLEOTIDE SEQUENCE [LARGE SCALE GENOMIC DNA]</scope>
    <source>
        <strain evidence="2 3">B61</strain>
    </source>
</reference>
<dbReference type="EMBL" id="JAICCF010000001">
    <property type="protein sequence ID" value="MBW8683470.1"/>
    <property type="molecule type" value="Genomic_DNA"/>
</dbReference>
<evidence type="ECO:0000313" key="3">
    <source>
        <dbReference type="Proteomes" id="UP000812961"/>
    </source>
</evidence>